<dbReference type="AlphaFoldDB" id="A0AAN9PVJ9"/>
<comment type="caution">
    <text evidence="2">The sequence shown here is derived from an EMBL/GenBank/DDBJ whole genome shotgun (WGS) entry which is preliminary data.</text>
</comment>
<evidence type="ECO:0000256" key="1">
    <source>
        <dbReference type="SAM" id="MobiDB-lite"/>
    </source>
</evidence>
<dbReference type="EMBL" id="JAYKXN010000002">
    <property type="protein sequence ID" value="KAK7311539.1"/>
    <property type="molecule type" value="Genomic_DNA"/>
</dbReference>
<keyword evidence="3" id="KW-1185">Reference proteome</keyword>
<feature type="compositionally biased region" description="Polar residues" evidence="1">
    <location>
        <begin position="106"/>
        <end position="122"/>
    </location>
</feature>
<name>A0AAN9PVJ9_CLITE</name>
<gene>
    <name evidence="2" type="ORF">RJT34_09751</name>
</gene>
<proteinExistence type="predicted"/>
<reference evidence="2 3" key="1">
    <citation type="submission" date="2024-01" db="EMBL/GenBank/DDBJ databases">
        <title>The genomes of 5 underutilized Papilionoideae crops provide insights into root nodulation and disease resistance.</title>
        <authorList>
            <person name="Yuan L."/>
        </authorList>
    </citation>
    <scope>NUCLEOTIDE SEQUENCE [LARGE SCALE GENOMIC DNA]</scope>
    <source>
        <strain evidence="2">LY-2023</strain>
        <tissue evidence="2">Leaf</tissue>
    </source>
</reference>
<sequence>MDTTNEVVVELRWPFPFGGTGVTVTQILETQANPIIVGDMIVNVTANAHYQGNDWKESKNEKHMVTSNYVSTVGQISFNVKAMQGDTVMHGSSEIHAKPRGCLKGSYSNSGGAKKGVQNSTIKEMMPRG</sequence>
<accession>A0AAN9PVJ9</accession>
<dbReference type="Proteomes" id="UP001359559">
    <property type="component" value="Unassembled WGS sequence"/>
</dbReference>
<protein>
    <submittedName>
        <fullName evidence="2">Uncharacterized protein</fullName>
    </submittedName>
</protein>
<organism evidence="2 3">
    <name type="scientific">Clitoria ternatea</name>
    <name type="common">Butterfly pea</name>
    <dbReference type="NCBI Taxonomy" id="43366"/>
    <lineage>
        <taxon>Eukaryota</taxon>
        <taxon>Viridiplantae</taxon>
        <taxon>Streptophyta</taxon>
        <taxon>Embryophyta</taxon>
        <taxon>Tracheophyta</taxon>
        <taxon>Spermatophyta</taxon>
        <taxon>Magnoliopsida</taxon>
        <taxon>eudicotyledons</taxon>
        <taxon>Gunneridae</taxon>
        <taxon>Pentapetalae</taxon>
        <taxon>rosids</taxon>
        <taxon>fabids</taxon>
        <taxon>Fabales</taxon>
        <taxon>Fabaceae</taxon>
        <taxon>Papilionoideae</taxon>
        <taxon>50 kb inversion clade</taxon>
        <taxon>NPAAA clade</taxon>
        <taxon>indigoferoid/millettioid clade</taxon>
        <taxon>Phaseoleae</taxon>
        <taxon>Clitoria</taxon>
    </lineage>
</organism>
<evidence type="ECO:0000313" key="2">
    <source>
        <dbReference type="EMBL" id="KAK7311539.1"/>
    </source>
</evidence>
<evidence type="ECO:0000313" key="3">
    <source>
        <dbReference type="Proteomes" id="UP001359559"/>
    </source>
</evidence>
<feature type="region of interest" description="Disordered" evidence="1">
    <location>
        <begin position="106"/>
        <end position="129"/>
    </location>
</feature>